<evidence type="ECO:0000256" key="11">
    <source>
        <dbReference type="ARBA" id="ARBA00023136"/>
    </source>
</evidence>
<comment type="caution">
    <text evidence="14">The sequence shown here is derived from an EMBL/GenBank/DDBJ whole genome shotgun (WGS) entry which is preliminary data.</text>
</comment>
<evidence type="ECO:0000256" key="10">
    <source>
        <dbReference type="ARBA" id="ARBA00023132"/>
    </source>
</evidence>
<evidence type="ECO:0000256" key="2">
    <source>
        <dbReference type="ARBA" id="ARBA00004567"/>
    </source>
</evidence>
<reference evidence="14 15" key="1">
    <citation type="submission" date="2024-01" db="EMBL/GenBank/DDBJ databases">
        <title>A draft genome for the cacao thread blight pathogen Marasmiellus scandens.</title>
        <authorList>
            <person name="Baruah I.K."/>
            <person name="Leung J."/>
            <person name="Bukari Y."/>
            <person name="Amoako-Attah I."/>
            <person name="Meinhardt L.W."/>
            <person name="Bailey B.A."/>
            <person name="Cohen S.P."/>
        </authorList>
    </citation>
    <scope>NUCLEOTIDE SEQUENCE [LARGE SCALE GENOMIC DNA]</scope>
    <source>
        <strain evidence="14 15">GH-19</strain>
    </source>
</reference>
<keyword evidence="10" id="KW-0906">Nuclear pore complex</keyword>
<keyword evidence="8 13" id="KW-1133">Transmembrane helix</keyword>
<organism evidence="14 15">
    <name type="scientific">Marasmiellus scandens</name>
    <dbReference type="NCBI Taxonomy" id="2682957"/>
    <lineage>
        <taxon>Eukaryota</taxon>
        <taxon>Fungi</taxon>
        <taxon>Dikarya</taxon>
        <taxon>Basidiomycota</taxon>
        <taxon>Agaricomycotina</taxon>
        <taxon>Agaricomycetes</taxon>
        <taxon>Agaricomycetidae</taxon>
        <taxon>Agaricales</taxon>
        <taxon>Marasmiineae</taxon>
        <taxon>Omphalotaceae</taxon>
        <taxon>Marasmiellus</taxon>
    </lineage>
</organism>
<gene>
    <name evidence="14" type="ORF">VKT23_015965</name>
</gene>
<evidence type="ECO:0008006" key="16">
    <source>
        <dbReference type="Google" id="ProtNLM"/>
    </source>
</evidence>
<dbReference type="InterPro" id="IPR019049">
    <property type="entry name" value="Nucleoporin_prot_Ndc1/Nup"/>
</dbReference>
<evidence type="ECO:0000256" key="8">
    <source>
        <dbReference type="ARBA" id="ARBA00022989"/>
    </source>
</evidence>
<protein>
    <recommendedName>
        <fullName evidence="16">Nucleoporin NDC1</fullName>
    </recommendedName>
</protein>
<feature type="transmembrane region" description="Helical" evidence="13">
    <location>
        <begin position="138"/>
        <end position="157"/>
    </location>
</feature>
<keyword evidence="5 13" id="KW-0812">Transmembrane</keyword>
<keyword evidence="6" id="KW-0509">mRNA transport</keyword>
<keyword evidence="9" id="KW-0811">Translocation</keyword>
<evidence type="ECO:0000256" key="13">
    <source>
        <dbReference type="SAM" id="Phobius"/>
    </source>
</evidence>
<feature type="transmembrane region" description="Helical" evidence="13">
    <location>
        <begin position="184"/>
        <end position="204"/>
    </location>
</feature>
<dbReference type="EMBL" id="JBANRG010000057">
    <property type="protein sequence ID" value="KAK7442719.1"/>
    <property type="molecule type" value="Genomic_DNA"/>
</dbReference>
<evidence type="ECO:0000313" key="14">
    <source>
        <dbReference type="EMBL" id="KAK7442719.1"/>
    </source>
</evidence>
<evidence type="ECO:0000256" key="5">
    <source>
        <dbReference type="ARBA" id="ARBA00022692"/>
    </source>
</evidence>
<sequence length="677" mass="74557">MSRSTTTTPLRAIPSALTNKASLSIPSPTQTYEPLVKSILRQRLTSGILLLSAAFCWLETIIWSIWGLGGVGKLGFAQLFLLPIKPWLLAVAFAHWLSVAVPVVVLRKTYLTSSRTNTSSPSQTWHSAWAKTSTRRAMLVYCASSILATTLHVFLAYTTETSTGMRSDPRLTIFVKSKKHPHYLNGRLLFLIISQLTVACGFLVRNVMLDRFVFRWTASSNRSVFGYILQTILVVSVFTTVCLPAASLAFGAIRACLPIVYQLPILPIFLRPFTAHFLRGSWSILLPFYHYRLFFRAWFLGASTLAIWEASEVIFDAYVAEPVKVSHLTSDPTLTLVSGVGSSDRMLKFFALSELLELATDNSPAASARRSDLFADQKYSPTIWGHLCREILLLLGHDYQLLLRRGAPAPPPPVVPPAPAPQPTGIPSTPAKLIDKPIFKSSKPSPIRSVIDSFAADGSFPKAVEEGAESVHLPELFKGVESAVLPTLERGKGEVKKSVDGALGAVTRPLRGGITGVVHAYAPVPISDMLKGWQEWWNTARVGRSVESTLPFRELDVLAVKVLSHLVCASLTEDRYGVVQRDTPKILEALLSFLSAVEEYQVEINALAQPTSDGQLLTSKELEKREEIEKASMVLGFVADGMKEGVTDLVRTFGDKLLAFKFPPRTARKLQGFLDYC</sequence>
<accession>A0ABR1IZE3</accession>
<feature type="transmembrane region" description="Helical" evidence="13">
    <location>
        <begin position="86"/>
        <end position="106"/>
    </location>
</feature>
<keyword evidence="7" id="KW-0653">Protein transport</keyword>
<dbReference type="PANTHER" id="PTHR13269">
    <property type="entry name" value="NUCLEOPORIN NDC1"/>
    <property type="match status" value="1"/>
</dbReference>
<dbReference type="Pfam" id="PF09531">
    <property type="entry name" value="Ndc1_Nup"/>
    <property type="match status" value="1"/>
</dbReference>
<keyword evidence="12" id="KW-0539">Nucleus</keyword>
<dbReference type="Proteomes" id="UP001498398">
    <property type="component" value="Unassembled WGS sequence"/>
</dbReference>
<comment type="similarity">
    <text evidence="3">Belongs to the NDC1 family.</text>
</comment>
<name>A0ABR1IZE3_9AGAR</name>
<keyword evidence="11 13" id="KW-0472">Membrane</keyword>
<keyword evidence="4" id="KW-0813">Transport</keyword>
<dbReference type="PANTHER" id="PTHR13269:SF6">
    <property type="entry name" value="NUCLEOPORIN NDC1"/>
    <property type="match status" value="1"/>
</dbReference>
<evidence type="ECO:0000256" key="6">
    <source>
        <dbReference type="ARBA" id="ARBA00022816"/>
    </source>
</evidence>
<evidence type="ECO:0000256" key="7">
    <source>
        <dbReference type="ARBA" id="ARBA00022927"/>
    </source>
</evidence>
<proteinExistence type="inferred from homology"/>
<comment type="subcellular location">
    <subcellularLocation>
        <location evidence="1">Nucleus membrane</location>
        <topology evidence="1">Multi-pass membrane protein</topology>
    </subcellularLocation>
    <subcellularLocation>
        <location evidence="2">Nucleus</location>
        <location evidence="2">Nuclear pore complex</location>
    </subcellularLocation>
</comment>
<evidence type="ECO:0000313" key="15">
    <source>
        <dbReference type="Proteomes" id="UP001498398"/>
    </source>
</evidence>
<evidence type="ECO:0000256" key="3">
    <source>
        <dbReference type="ARBA" id="ARBA00005760"/>
    </source>
</evidence>
<feature type="transmembrane region" description="Helical" evidence="13">
    <location>
        <begin position="224"/>
        <end position="246"/>
    </location>
</feature>
<evidence type="ECO:0000256" key="4">
    <source>
        <dbReference type="ARBA" id="ARBA00022448"/>
    </source>
</evidence>
<keyword evidence="15" id="KW-1185">Reference proteome</keyword>
<feature type="transmembrane region" description="Helical" evidence="13">
    <location>
        <begin position="47"/>
        <end position="66"/>
    </location>
</feature>
<evidence type="ECO:0000256" key="1">
    <source>
        <dbReference type="ARBA" id="ARBA00004232"/>
    </source>
</evidence>
<evidence type="ECO:0000256" key="9">
    <source>
        <dbReference type="ARBA" id="ARBA00023010"/>
    </source>
</evidence>
<evidence type="ECO:0000256" key="12">
    <source>
        <dbReference type="ARBA" id="ARBA00023242"/>
    </source>
</evidence>